<feature type="compositionally biased region" description="Polar residues" evidence="8">
    <location>
        <begin position="27"/>
        <end position="43"/>
    </location>
</feature>
<dbReference type="GO" id="GO:0030915">
    <property type="term" value="C:Smc5-Smc6 complex"/>
    <property type="evidence" value="ECO:0007669"/>
    <property type="project" value="UniProtKB-UniRule"/>
</dbReference>
<evidence type="ECO:0000256" key="3">
    <source>
        <dbReference type="ARBA" id="ARBA00022763"/>
    </source>
</evidence>
<gene>
    <name evidence="10" type="ORF">GOP47_0017059</name>
</gene>
<dbReference type="Pfam" id="PF08743">
    <property type="entry name" value="Nse4_C"/>
    <property type="match status" value="1"/>
</dbReference>
<evidence type="ECO:0000313" key="11">
    <source>
        <dbReference type="Proteomes" id="UP000886520"/>
    </source>
</evidence>
<comment type="caution">
    <text evidence="10">The sequence shown here is derived from an EMBL/GenBank/DDBJ whole genome shotgun (WGS) entry which is preliminary data.</text>
</comment>
<keyword evidence="11" id="KW-1185">Reference proteome</keyword>
<dbReference type="GO" id="GO:0005634">
    <property type="term" value="C:nucleus"/>
    <property type="evidence" value="ECO:0007669"/>
    <property type="project" value="UniProtKB-SubCell"/>
</dbReference>
<comment type="subcellular location">
    <subcellularLocation>
        <location evidence="1 7">Nucleus</location>
    </subcellularLocation>
</comment>
<proteinExistence type="inferred from homology"/>
<evidence type="ECO:0000256" key="5">
    <source>
        <dbReference type="ARBA" id="ARBA00023204"/>
    </source>
</evidence>
<comment type="subunit">
    <text evidence="7">Component of the SMC5-SMC6 complex.</text>
</comment>
<evidence type="ECO:0000313" key="10">
    <source>
        <dbReference type="EMBL" id="KAI5068714.1"/>
    </source>
</evidence>
<dbReference type="GO" id="GO:0006281">
    <property type="term" value="P:DNA repair"/>
    <property type="evidence" value="ECO:0007669"/>
    <property type="project" value="UniProtKB-UniRule"/>
</dbReference>
<evidence type="ECO:0000256" key="6">
    <source>
        <dbReference type="ARBA" id="ARBA00023242"/>
    </source>
</evidence>
<dbReference type="InterPro" id="IPR014854">
    <property type="entry name" value="Nse4_C"/>
</dbReference>
<evidence type="ECO:0000256" key="1">
    <source>
        <dbReference type="ARBA" id="ARBA00004123"/>
    </source>
</evidence>
<name>A0A9D4UJL6_ADICA</name>
<comment type="function">
    <text evidence="7">Component of the SMC5-SMC6 complex, that promotes sister chromatid alignment after DNA damage and facilitates double-stranded DNA breaks (DSBs) repair via homologous recombination between sister chromatids.</text>
</comment>
<feature type="compositionally biased region" description="Basic and acidic residues" evidence="8">
    <location>
        <begin position="188"/>
        <end position="208"/>
    </location>
</feature>
<keyword evidence="5 7" id="KW-0234">DNA repair</keyword>
<dbReference type="PANTHER" id="PTHR16140">
    <property type="entry name" value="NON-STRUCTURAL MAINTENANCE OF CHROMOSOMES ELEMENT 4"/>
    <property type="match status" value="1"/>
</dbReference>
<reference evidence="10" key="1">
    <citation type="submission" date="2021-01" db="EMBL/GenBank/DDBJ databases">
        <title>Adiantum capillus-veneris genome.</title>
        <authorList>
            <person name="Fang Y."/>
            <person name="Liao Q."/>
        </authorList>
    </citation>
    <scope>NUCLEOTIDE SEQUENCE</scope>
    <source>
        <strain evidence="10">H3</strain>
        <tissue evidence="10">Leaf</tissue>
    </source>
</reference>
<evidence type="ECO:0000256" key="7">
    <source>
        <dbReference type="RuleBase" id="RU365071"/>
    </source>
</evidence>
<evidence type="ECO:0000256" key="4">
    <source>
        <dbReference type="ARBA" id="ARBA00023172"/>
    </source>
</evidence>
<accession>A0A9D4UJL6</accession>
<dbReference type="EMBL" id="JABFUD020000016">
    <property type="protein sequence ID" value="KAI5068714.1"/>
    <property type="molecule type" value="Genomic_DNA"/>
</dbReference>
<feature type="region of interest" description="Disordered" evidence="8">
    <location>
        <begin position="23"/>
        <end position="44"/>
    </location>
</feature>
<protein>
    <recommendedName>
        <fullName evidence="7">Non-structural maintenance of chromosomes element 4</fullName>
    </recommendedName>
</protein>
<sequence>MDIAGNDSPSMCNNMINHGKSALGAKDQQTSTPSHYQNGSDQSVADRRLLRAQYRAVKMDIAERKLDADGFDHIFSNVEDLYSGVSRPREQIADAEALYEMTASLLASVKDFKHRHGPTASELVNSIVRNFGTDVVRADDGNETVIDWGRLGHEASAIFSDAPGLTTMIGPMDSQQKQRKTPIRRPRDRSAETTRPEELRDSTDSETLTDKNMETMFKILKQLRLVYLEELVLNRRSFAQTVENIFALSFLVKDGRAAISIRDGHQIVGPMNFPSQHQQELGKGAMSQFVFRFDFKDWQGMKDFVEEGRELMPHREGCNKGLSARVKRG</sequence>
<evidence type="ECO:0000259" key="9">
    <source>
        <dbReference type="Pfam" id="PF08743"/>
    </source>
</evidence>
<feature type="compositionally biased region" description="Basic residues" evidence="8">
    <location>
        <begin position="177"/>
        <end position="187"/>
    </location>
</feature>
<dbReference type="PANTHER" id="PTHR16140:SF0">
    <property type="entry name" value="NON-STRUCTURAL MAINTENANCE OF CHROMOSOMES ELEMENT 4"/>
    <property type="match status" value="1"/>
</dbReference>
<feature type="region of interest" description="Disordered" evidence="8">
    <location>
        <begin position="168"/>
        <end position="208"/>
    </location>
</feature>
<keyword evidence="4 7" id="KW-0233">DNA recombination</keyword>
<keyword evidence="3 7" id="KW-0227">DNA damage</keyword>
<dbReference type="Proteomes" id="UP000886520">
    <property type="component" value="Chromosome 16"/>
</dbReference>
<dbReference type="InterPro" id="IPR027786">
    <property type="entry name" value="Nse4/EID"/>
</dbReference>
<dbReference type="GO" id="GO:0006310">
    <property type="term" value="P:DNA recombination"/>
    <property type="evidence" value="ECO:0007669"/>
    <property type="project" value="UniProtKB-UniRule"/>
</dbReference>
<dbReference type="OrthoDB" id="361242at2759"/>
<comment type="similarity">
    <text evidence="2 7">Belongs to the NSE4 family.</text>
</comment>
<evidence type="ECO:0000256" key="2">
    <source>
        <dbReference type="ARBA" id="ARBA00008997"/>
    </source>
</evidence>
<organism evidence="10 11">
    <name type="scientific">Adiantum capillus-veneris</name>
    <name type="common">Maidenhair fern</name>
    <dbReference type="NCBI Taxonomy" id="13818"/>
    <lineage>
        <taxon>Eukaryota</taxon>
        <taxon>Viridiplantae</taxon>
        <taxon>Streptophyta</taxon>
        <taxon>Embryophyta</taxon>
        <taxon>Tracheophyta</taxon>
        <taxon>Polypodiopsida</taxon>
        <taxon>Polypodiidae</taxon>
        <taxon>Polypodiales</taxon>
        <taxon>Pteridineae</taxon>
        <taxon>Pteridaceae</taxon>
        <taxon>Vittarioideae</taxon>
        <taxon>Adiantum</taxon>
    </lineage>
</organism>
<dbReference type="AlphaFoldDB" id="A0A9D4UJL6"/>
<keyword evidence="6 7" id="KW-0539">Nucleus</keyword>
<feature type="domain" description="Non-structural maintenance of chromosome element 4 C-terminal" evidence="9">
    <location>
        <begin position="227"/>
        <end position="308"/>
    </location>
</feature>
<evidence type="ECO:0000256" key="8">
    <source>
        <dbReference type="SAM" id="MobiDB-lite"/>
    </source>
</evidence>